<organism evidence="1 2">
    <name type="scientific">Gluconacetobacter entanii</name>
    <dbReference type="NCBI Taxonomy" id="108528"/>
    <lineage>
        <taxon>Bacteria</taxon>
        <taxon>Pseudomonadati</taxon>
        <taxon>Pseudomonadota</taxon>
        <taxon>Alphaproteobacteria</taxon>
        <taxon>Acetobacterales</taxon>
        <taxon>Acetobacteraceae</taxon>
        <taxon>Gluconacetobacter</taxon>
    </lineage>
</organism>
<dbReference type="RefSeq" id="WP_244949524.1">
    <property type="nucleotide sequence ID" value="NZ_JABJWD010000167.1"/>
</dbReference>
<gene>
    <name evidence="1" type="ORF">NO263_12110</name>
</gene>
<accession>A0ABT3K7E3</accession>
<reference evidence="1 2" key="1">
    <citation type="submission" date="2022-07" db="EMBL/GenBank/DDBJ databases">
        <title>Genome stability of Gluconacetobacter entanii AV429.</title>
        <authorList>
            <person name="Trcek J."/>
            <person name="Cepec E."/>
        </authorList>
    </citation>
    <scope>NUCLEOTIDE SEQUENCE [LARGE SCALE GENOMIC DNA]</scope>
    <source>
        <strain evidence="1 2">AV429_2022</strain>
    </source>
</reference>
<dbReference type="Proteomes" id="UP001526337">
    <property type="component" value="Unassembled WGS sequence"/>
</dbReference>
<keyword evidence="2" id="KW-1185">Reference proteome</keyword>
<evidence type="ECO:0000313" key="1">
    <source>
        <dbReference type="EMBL" id="MCW4591326.1"/>
    </source>
</evidence>
<comment type="caution">
    <text evidence="1">The sequence shown here is derived from an EMBL/GenBank/DDBJ whole genome shotgun (WGS) entry which is preliminary data.</text>
</comment>
<evidence type="ECO:0000313" key="2">
    <source>
        <dbReference type="Proteomes" id="UP001526337"/>
    </source>
</evidence>
<name>A0ABT3K7E3_9PROT</name>
<protein>
    <submittedName>
        <fullName evidence="1">Uncharacterized protein</fullName>
    </submittedName>
</protein>
<sequence>MLPHQHPDTAARTAWGEARGDGLPGMQAVLNAIVNSTSLVLGLIEKYGPEAWTTIETAVEDTVSSGGPIAADIEAIYARCKADDAAIQAS</sequence>
<dbReference type="EMBL" id="JANGSQ010000106">
    <property type="protein sequence ID" value="MCW4591326.1"/>
    <property type="molecule type" value="Genomic_DNA"/>
</dbReference>
<proteinExistence type="predicted"/>